<dbReference type="EMBL" id="VAUV01000001">
    <property type="protein sequence ID" value="TLD72605.1"/>
    <property type="molecule type" value="Genomic_DNA"/>
</dbReference>
<gene>
    <name evidence="2" type="ORF">FEM03_00580</name>
</gene>
<evidence type="ECO:0000313" key="3">
    <source>
        <dbReference type="Proteomes" id="UP000306196"/>
    </source>
</evidence>
<keyword evidence="1" id="KW-1133">Transmembrane helix</keyword>
<accession>A0A5R8KKV9</accession>
<protein>
    <submittedName>
        <fullName evidence="2">Uncharacterized protein</fullName>
    </submittedName>
</protein>
<keyword evidence="1" id="KW-0812">Transmembrane</keyword>
<organism evidence="2 3">
    <name type="scientific">Phragmitibacter flavus</name>
    <dbReference type="NCBI Taxonomy" id="2576071"/>
    <lineage>
        <taxon>Bacteria</taxon>
        <taxon>Pseudomonadati</taxon>
        <taxon>Verrucomicrobiota</taxon>
        <taxon>Verrucomicrobiia</taxon>
        <taxon>Verrucomicrobiales</taxon>
        <taxon>Verrucomicrobiaceae</taxon>
        <taxon>Phragmitibacter</taxon>
    </lineage>
</organism>
<proteinExistence type="predicted"/>
<dbReference type="AlphaFoldDB" id="A0A5R8KKV9"/>
<keyword evidence="1" id="KW-0472">Membrane</keyword>
<keyword evidence="3" id="KW-1185">Reference proteome</keyword>
<evidence type="ECO:0000256" key="1">
    <source>
        <dbReference type="SAM" id="Phobius"/>
    </source>
</evidence>
<dbReference type="Proteomes" id="UP000306196">
    <property type="component" value="Unassembled WGS sequence"/>
</dbReference>
<sequence>MDRHEPSDHDHTGWIVAAVSAPFVYAFSIFPVAIVAKFLGWGKPPDWIFVFYAPLYKLLDWCEPARKLFQHIGQWFGI</sequence>
<comment type="caution">
    <text evidence="2">The sequence shown here is derived from an EMBL/GenBank/DDBJ whole genome shotgun (WGS) entry which is preliminary data.</text>
</comment>
<reference evidence="2 3" key="1">
    <citation type="submission" date="2019-05" db="EMBL/GenBank/DDBJ databases">
        <title>Verrucobacter flavum gen. nov., sp. nov. a new member of the family Verrucomicrobiaceae.</title>
        <authorList>
            <person name="Szuroczki S."/>
            <person name="Abbaszade G."/>
            <person name="Szabo A."/>
            <person name="Felfoldi T."/>
            <person name="Schumann P."/>
            <person name="Boka K."/>
            <person name="Keki Z."/>
            <person name="Toumi M."/>
            <person name="Toth E."/>
        </authorList>
    </citation>
    <scope>NUCLEOTIDE SEQUENCE [LARGE SCALE GENOMIC DNA]</scope>
    <source>
        <strain evidence="2 3">MG-N-17</strain>
    </source>
</reference>
<name>A0A5R8KKV9_9BACT</name>
<evidence type="ECO:0000313" key="2">
    <source>
        <dbReference type="EMBL" id="TLD72605.1"/>
    </source>
</evidence>
<feature type="transmembrane region" description="Helical" evidence="1">
    <location>
        <begin position="12"/>
        <end position="36"/>
    </location>
</feature>
<dbReference type="RefSeq" id="WP_138084228.1">
    <property type="nucleotide sequence ID" value="NZ_VAUV01000001.1"/>
</dbReference>